<dbReference type="InterPro" id="IPR036061">
    <property type="entry name" value="CheW-like_dom_sf"/>
</dbReference>
<accession>A0ABQ2AGL4</accession>
<dbReference type="InterPro" id="IPR039315">
    <property type="entry name" value="CheW"/>
</dbReference>
<dbReference type="Pfam" id="PF01584">
    <property type="entry name" value="CheW"/>
    <property type="match status" value="1"/>
</dbReference>
<proteinExistence type="predicted"/>
<dbReference type="SMART" id="SM00260">
    <property type="entry name" value="CheW"/>
    <property type="match status" value="1"/>
</dbReference>
<sequence>MGALLTRETDLRQSQEEAQYLTFMLSGEMFAIGILGIKEILEYGQLTSVPMMPAFVRGVINLRGAVVPVIDLSARFGRHNAEVTRRSCIVIIEADSDGNTQDIGLMVDSVSAVLEIARSEIEPPPAFGAKIRADFISGMAKVNGAFVIVLNVDQVLSVDEMTLLSEASGPALATPS</sequence>
<reference evidence="3" key="1">
    <citation type="journal article" date="2019" name="Int. J. Syst. Evol. Microbiol.">
        <title>The Global Catalogue of Microorganisms (GCM) 10K type strain sequencing project: providing services to taxonomists for standard genome sequencing and annotation.</title>
        <authorList>
            <consortium name="The Broad Institute Genomics Platform"/>
            <consortium name="The Broad Institute Genome Sequencing Center for Infectious Disease"/>
            <person name="Wu L."/>
            <person name="Ma J."/>
        </authorList>
    </citation>
    <scope>NUCLEOTIDE SEQUENCE [LARGE SCALE GENOMIC DNA]</scope>
    <source>
        <strain evidence="3">CCM 8778</strain>
    </source>
</reference>
<dbReference type="PROSITE" id="PS50851">
    <property type="entry name" value="CHEW"/>
    <property type="match status" value="1"/>
</dbReference>
<dbReference type="EMBL" id="BMDE01000003">
    <property type="protein sequence ID" value="GGH91100.1"/>
    <property type="molecule type" value="Genomic_DNA"/>
</dbReference>
<evidence type="ECO:0000313" key="3">
    <source>
        <dbReference type="Proteomes" id="UP000655550"/>
    </source>
</evidence>
<name>A0ABQ2AGL4_9PSED</name>
<keyword evidence="3" id="KW-1185">Reference proteome</keyword>
<feature type="domain" description="CheW-like" evidence="1">
    <location>
        <begin position="17"/>
        <end position="161"/>
    </location>
</feature>
<evidence type="ECO:0000313" key="2">
    <source>
        <dbReference type="EMBL" id="GGH91100.1"/>
    </source>
</evidence>
<organism evidence="2 3">
    <name type="scientific">Pseudomonas fluvialis</name>
    <dbReference type="NCBI Taxonomy" id="1793966"/>
    <lineage>
        <taxon>Bacteria</taxon>
        <taxon>Pseudomonadati</taxon>
        <taxon>Pseudomonadota</taxon>
        <taxon>Gammaproteobacteria</taxon>
        <taxon>Pseudomonadales</taxon>
        <taxon>Pseudomonadaceae</taxon>
        <taxon>Pseudomonas</taxon>
    </lineage>
</organism>
<dbReference type="CDD" id="cd00732">
    <property type="entry name" value="CheW"/>
    <property type="match status" value="1"/>
</dbReference>
<comment type="caution">
    <text evidence="2">The sequence shown here is derived from an EMBL/GenBank/DDBJ whole genome shotgun (WGS) entry which is preliminary data.</text>
</comment>
<evidence type="ECO:0000259" key="1">
    <source>
        <dbReference type="PROSITE" id="PS50851"/>
    </source>
</evidence>
<dbReference type="RefSeq" id="WP_093986330.1">
    <property type="nucleotide sequence ID" value="NZ_BMDE01000003.1"/>
</dbReference>
<gene>
    <name evidence="2" type="ORF">GCM10007363_10170</name>
</gene>
<protein>
    <submittedName>
        <fullName evidence="2">Chemotaxis protein CheW</fullName>
    </submittedName>
</protein>
<dbReference type="Gene3D" id="2.30.30.40">
    <property type="entry name" value="SH3 Domains"/>
    <property type="match status" value="1"/>
</dbReference>
<dbReference type="Proteomes" id="UP000655550">
    <property type="component" value="Unassembled WGS sequence"/>
</dbReference>
<dbReference type="InterPro" id="IPR002545">
    <property type="entry name" value="CheW-lke_dom"/>
</dbReference>
<dbReference type="PANTHER" id="PTHR22617">
    <property type="entry name" value="CHEMOTAXIS SENSOR HISTIDINE KINASE-RELATED"/>
    <property type="match status" value="1"/>
</dbReference>
<dbReference type="SUPFAM" id="SSF50341">
    <property type="entry name" value="CheW-like"/>
    <property type="match status" value="1"/>
</dbReference>
<dbReference type="Gene3D" id="2.40.50.180">
    <property type="entry name" value="CheA-289, Domain 4"/>
    <property type="match status" value="1"/>
</dbReference>
<dbReference type="PANTHER" id="PTHR22617:SF41">
    <property type="entry name" value="CHEMOTAXIS SIGNAL TRANSDUCTION SYSTEM ADAPTOR PROTEIN CHEW"/>
    <property type="match status" value="1"/>
</dbReference>